<comment type="caution">
    <text evidence="2">The sequence shown here is derived from an EMBL/GenBank/DDBJ whole genome shotgun (WGS) entry which is preliminary data.</text>
</comment>
<evidence type="ECO:0000256" key="1">
    <source>
        <dbReference type="SAM" id="Phobius"/>
    </source>
</evidence>
<dbReference type="RefSeq" id="WP_035685131.1">
    <property type="nucleotide sequence ID" value="NZ_JPRL01000001.1"/>
</dbReference>
<protein>
    <recommendedName>
        <fullName evidence="4">Phage abortive infection protein</fullName>
    </recommendedName>
</protein>
<dbReference type="EMBL" id="JPRL01000001">
    <property type="protein sequence ID" value="KFF06573.1"/>
    <property type="molecule type" value="Genomic_DNA"/>
</dbReference>
<gene>
    <name evidence="2" type="ORF">IW19_14110</name>
</gene>
<keyword evidence="3" id="KW-1185">Reference proteome</keyword>
<keyword evidence="1" id="KW-0812">Transmembrane</keyword>
<dbReference type="AlphaFoldDB" id="A0A085ZQ59"/>
<name>A0A085ZQ59_9FLAO</name>
<accession>A0A085ZQ59</accession>
<reference evidence="2 3" key="1">
    <citation type="submission" date="2014-07" db="EMBL/GenBank/DDBJ databases">
        <title>Genome of Flavobacterium reichenbachii LMG 25512.</title>
        <authorList>
            <person name="Stropko S.J."/>
            <person name="Pipes S.E."/>
            <person name="Newman J.D."/>
        </authorList>
    </citation>
    <scope>NUCLEOTIDE SEQUENCE [LARGE SCALE GENOMIC DNA]</scope>
    <source>
        <strain evidence="2 3">LMG 25512</strain>
    </source>
</reference>
<dbReference type="eggNOG" id="ENOG502ZC5Q">
    <property type="taxonomic scope" value="Bacteria"/>
</dbReference>
<dbReference type="Proteomes" id="UP000028715">
    <property type="component" value="Unassembled WGS sequence"/>
</dbReference>
<evidence type="ECO:0000313" key="2">
    <source>
        <dbReference type="EMBL" id="KFF06573.1"/>
    </source>
</evidence>
<evidence type="ECO:0000313" key="3">
    <source>
        <dbReference type="Proteomes" id="UP000028715"/>
    </source>
</evidence>
<feature type="transmembrane region" description="Helical" evidence="1">
    <location>
        <begin position="18"/>
        <end position="39"/>
    </location>
</feature>
<keyword evidence="1" id="KW-1133">Transmembrane helix</keyword>
<dbReference type="Pfam" id="PF16872">
    <property type="entry name" value="putAbiC"/>
    <property type="match status" value="1"/>
</dbReference>
<feature type="transmembrane region" description="Helical" evidence="1">
    <location>
        <begin position="59"/>
        <end position="80"/>
    </location>
</feature>
<organism evidence="2 3">
    <name type="scientific">Flavobacterium reichenbachii</name>
    <dbReference type="NCBI Taxonomy" id="362418"/>
    <lineage>
        <taxon>Bacteria</taxon>
        <taxon>Pseudomonadati</taxon>
        <taxon>Bacteroidota</taxon>
        <taxon>Flavobacteriia</taxon>
        <taxon>Flavobacteriales</taxon>
        <taxon>Flavobacteriaceae</taxon>
        <taxon>Flavobacterium</taxon>
    </lineage>
</organism>
<keyword evidence="1" id="KW-0472">Membrane</keyword>
<dbReference type="STRING" id="362418.IW19_14110"/>
<proteinExistence type="predicted"/>
<evidence type="ECO:0008006" key="4">
    <source>
        <dbReference type="Google" id="ProtNLM"/>
    </source>
</evidence>
<sequence>MNTLIEYLKNIKHPIFKLAWTLVGLGCLVISYLCVRSLFFTWIWGGELDFALTGQVGDFIGGVAGTFFALSGTLLIFLSFKEQTKQNKREAFETAFFQMLNLHRANVSEMSYTKFENGELQKSEHRKVFRLIHQEFIECYKEVRKFSNSKDFDYYLTRKHKNKLQNLINQNNIGANVLDMAFIDIAYTIIYYGLGEEGEIIIRDKFKRKYKDTFFYPLLTYIKLKPKKESKKRWQKWEHLNKLEYKVFKKANEEFYDYKKHKNEEKLSDDSSYLVIKKDYYKYYGGHQHRLGHYFRHLFQSFKYVNYHEYLSDKEKYFYAKTLRAQLSTYEQAVIFTNSISNLGWKWEFNPEIELLKSGESAKESKLITKFNVIKNLPGNHFYDITFNKYYPNVKFEREE</sequence>
<dbReference type="InterPro" id="IPR031709">
    <property type="entry name" value="PutAbiC"/>
</dbReference>